<name>A0ABV8KGV8_9ACTN</name>
<dbReference type="Pfam" id="PF01370">
    <property type="entry name" value="Epimerase"/>
    <property type="match status" value="1"/>
</dbReference>
<evidence type="ECO:0000313" key="2">
    <source>
        <dbReference type="EMBL" id="MFC4105170.1"/>
    </source>
</evidence>
<sequence length="321" mass="34615">MARPSAGSGVGRCGVRILVVGGSGLIGAHVVTVLRERGHDVTTVARTARPGIEHVLDVESASVDELRPLLAGHDGVVYAARSDEHRVLRKPIYPEFRRDIVEPVVRLLTAARQEGLTRSVVMGSYYTYYDRLRPQWRLADRHAYIRCRLEQAREGRAAAGPDLPVSVLELPFVFGRAGDRLPNWAGPLERWARSRSPLVAPTGGTAATSARSVAVVAVDALEQARGEDIPVADENLTWNDMFGRIATTVGRPRRVGRLPAGVVRAALRSGGLAQGLGGKESGINPTHLADVLLAELFIEPTTGRPLEPAFRDTFVDPAPSA</sequence>
<evidence type="ECO:0000259" key="1">
    <source>
        <dbReference type="Pfam" id="PF01370"/>
    </source>
</evidence>
<dbReference type="PANTHER" id="PTHR48079:SF6">
    <property type="entry name" value="NAD(P)-BINDING DOMAIN-CONTAINING PROTEIN-RELATED"/>
    <property type="match status" value="1"/>
</dbReference>
<comment type="caution">
    <text evidence="2">The sequence shown here is derived from an EMBL/GenBank/DDBJ whole genome shotgun (WGS) entry which is preliminary data.</text>
</comment>
<accession>A0ABV8KGV8</accession>
<dbReference type="SUPFAM" id="SSF51735">
    <property type="entry name" value="NAD(P)-binding Rossmann-fold domains"/>
    <property type="match status" value="1"/>
</dbReference>
<dbReference type="Gene3D" id="3.40.50.720">
    <property type="entry name" value="NAD(P)-binding Rossmann-like Domain"/>
    <property type="match status" value="1"/>
</dbReference>
<gene>
    <name evidence="2" type="ORF">ACFOX0_04340</name>
</gene>
<dbReference type="InterPro" id="IPR036291">
    <property type="entry name" value="NAD(P)-bd_dom_sf"/>
</dbReference>
<protein>
    <submittedName>
        <fullName evidence="2">NAD-dependent epimerase/dehydratase family protein</fullName>
    </submittedName>
</protein>
<dbReference type="PANTHER" id="PTHR48079">
    <property type="entry name" value="PROTEIN YEEZ"/>
    <property type="match status" value="1"/>
</dbReference>
<dbReference type="RefSeq" id="WP_377542170.1">
    <property type="nucleotide sequence ID" value="NZ_JBHSBN010000002.1"/>
</dbReference>
<feature type="domain" description="NAD-dependent epimerase/dehydratase" evidence="1">
    <location>
        <begin position="17"/>
        <end position="175"/>
    </location>
</feature>
<dbReference type="EMBL" id="JBHSBN010000002">
    <property type="protein sequence ID" value="MFC4105170.1"/>
    <property type="molecule type" value="Genomic_DNA"/>
</dbReference>
<organism evidence="2 3">
    <name type="scientific">Micromonospora zhanjiangensis</name>
    <dbReference type="NCBI Taxonomy" id="1522057"/>
    <lineage>
        <taxon>Bacteria</taxon>
        <taxon>Bacillati</taxon>
        <taxon>Actinomycetota</taxon>
        <taxon>Actinomycetes</taxon>
        <taxon>Micromonosporales</taxon>
        <taxon>Micromonosporaceae</taxon>
        <taxon>Micromonospora</taxon>
    </lineage>
</organism>
<dbReference type="InterPro" id="IPR051783">
    <property type="entry name" value="NAD(P)-dependent_oxidoreduct"/>
</dbReference>
<reference evidence="3" key="1">
    <citation type="journal article" date="2019" name="Int. J. Syst. Evol. Microbiol.">
        <title>The Global Catalogue of Microorganisms (GCM) 10K type strain sequencing project: providing services to taxonomists for standard genome sequencing and annotation.</title>
        <authorList>
            <consortium name="The Broad Institute Genomics Platform"/>
            <consortium name="The Broad Institute Genome Sequencing Center for Infectious Disease"/>
            <person name="Wu L."/>
            <person name="Ma J."/>
        </authorList>
    </citation>
    <scope>NUCLEOTIDE SEQUENCE [LARGE SCALE GENOMIC DNA]</scope>
    <source>
        <strain evidence="3">2902at01</strain>
    </source>
</reference>
<dbReference type="InterPro" id="IPR001509">
    <property type="entry name" value="Epimerase_deHydtase"/>
</dbReference>
<dbReference type="Proteomes" id="UP001595868">
    <property type="component" value="Unassembled WGS sequence"/>
</dbReference>
<keyword evidence="3" id="KW-1185">Reference proteome</keyword>
<proteinExistence type="predicted"/>
<evidence type="ECO:0000313" key="3">
    <source>
        <dbReference type="Proteomes" id="UP001595868"/>
    </source>
</evidence>